<comment type="caution">
    <text evidence="1">The sequence shown here is derived from an EMBL/GenBank/DDBJ whole genome shotgun (WGS) entry which is preliminary data.</text>
</comment>
<dbReference type="Proteomes" id="UP001060215">
    <property type="component" value="Chromosome 9"/>
</dbReference>
<proteinExistence type="predicted"/>
<gene>
    <name evidence="1" type="ORF">LOK49_LG08G01652</name>
</gene>
<dbReference type="EMBL" id="CM045766">
    <property type="protein sequence ID" value="KAI8002903.1"/>
    <property type="molecule type" value="Genomic_DNA"/>
</dbReference>
<evidence type="ECO:0000313" key="2">
    <source>
        <dbReference type="Proteomes" id="UP001060215"/>
    </source>
</evidence>
<evidence type="ECO:0000313" key="1">
    <source>
        <dbReference type="EMBL" id="KAI8002903.1"/>
    </source>
</evidence>
<sequence length="104" mass="11486">MLELNSAYTEPDRWLQGELWIEDLCCGSSGSRDWSNGEGRRSSGGGATLRERERDIPRRRRSCRTIAVETAILHLRSSTAVTSTEMKLRSGGGGGSRSRGWRSG</sequence>
<accession>A0ACC0GQL7</accession>
<protein>
    <submittedName>
        <fullName evidence="1">Uncharacterized protein</fullName>
    </submittedName>
</protein>
<reference evidence="1 2" key="1">
    <citation type="journal article" date="2022" name="Plant J.">
        <title>Chromosome-level genome of Camellia lanceoleosa provides a valuable resource for understanding genome evolution and self-incompatibility.</title>
        <authorList>
            <person name="Gong W."/>
            <person name="Xiao S."/>
            <person name="Wang L."/>
            <person name="Liao Z."/>
            <person name="Chang Y."/>
            <person name="Mo W."/>
            <person name="Hu G."/>
            <person name="Li W."/>
            <person name="Zhao G."/>
            <person name="Zhu H."/>
            <person name="Hu X."/>
            <person name="Ji K."/>
            <person name="Xiang X."/>
            <person name="Song Q."/>
            <person name="Yuan D."/>
            <person name="Jin S."/>
            <person name="Zhang L."/>
        </authorList>
    </citation>
    <scope>NUCLEOTIDE SEQUENCE [LARGE SCALE GENOMIC DNA]</scope>
    <source>
        <strain evidence="1">SQ_2022a</strain>
    </source>
</reference>
<organism evidence="1 2">
    <name type="scientific">Camellia lanceoleosa</name>
    <dbReference type="NCBI Taxonomy" id="1840588"/>
    <lineage>
        <taxon>Eukaryota</taxon>
        <taxon>Viridiplantae</taxon>
        <taxon>Streptophyta</taxon>
        <taxon>Embryophyta</taxon>
        <taxon>Tracheophyta</taxon>
        <taxon>Spermatophyta</taxon>
        <taxon>Magnoliopsida</taxon>
        <taxon>eudicotyledons</taxon>
        <taxon>Gunneridae</taxon>
        <taxon>Pentapetalae</taxon>
        <taxon>asterids</taxon>
        <taxon>Ericales</taxon>
        <taxon>Theaceae</taxon>
        <taxon>Camellia</taxon>
    </lineage>
</organism>
<name>A0ACC0GQL7_9ERIC</name>
<keyword evidence="2" id="KW-1185">Reference proteome</keyword>